<evidence type="ECO:0000313" key="2">
    <source>
        <dbReference type="Proteomes" id="UP000192602"/>
    </source>
</evidence>
<dbReference type="InterPro" id="IPR036038">
    <property type="entry name" value="Aminotransferase-like"/>
</dbReference>
<dbReference type="EMBL" id="FWWZ01000001">
    <property type="protein sequence ID" value="SMC08276.1"/>
    <property type="molecule type" value="Genomic_DNA"/>
</dbReference>
<dbReference type="RefSeq" id="WP_084274554.1">
    <property type="nucleotide sequence ID" value="NZ_FWWZ01000001.1"/>
</dbReference>
<dbReference type="Proteomes" id="UP000192602">
    <property type="component" value="Unassembled WGS sequence"/>
</dbReference>
<name>A0A1W1WPW0_9BACT</name>
<dbReference type="Gene3D" id="3.30.470.10">
    <property type="match status" value="1"/>
</dbReference>
<dbReference type="STRING" id="1069081.SAMN05660197_0023"/>
<dbReference type="Gene3D" id="3.20.10.10">
    <property type="entry name" value="D-amino Acid Aminotransferase, subunit A, domain 2"/>
    <property type="match status" value="1"/>
</dbReference>
<reference evidence="2" key="1">
    <citation type="submission" date="2017-04" db="EMBL/GenBank/DDBJ databases">
        <authorList>
            <person name="Varghese N."/>
            <person name="Submissions S."/>
        </authorList>
    </citation>
    <scope>NUCLEOTIDE SEQUENCE [LARGE SCALE GENOMIC DNA]</scope>
    <source>
        <strain evidence="2">DSM 16512</strain>
    </source>
</reference>
<evidence type="ECO:0000313" key="1">
    <source>
        <dbReference type="EMBL" id="SMC08276.1"/>
    </source>
</evidence>
<keyword evidence="2" id="KW-1185">Reference proteome</keyword>
<dbReference type="AlphaFoldDB" id="A0A1W1WPW0"/>
<dbReference type="SUPFAM" id="SSF56752">
    <property type="entry name" value="D-aminoacid aminotransferase-like PLP-dependent enzymes"/>
    <property type="match status" value="1"/>
</dbReference>
<dbReference type="Pfam" id="PF01063">
    <property type="entry name" value="Aminotran_4"/>
    <property type="match status" value="1"/>
</dbReference>
<proteinExistence type="predicted"/>
<dbReference type="InterPro" id="IPR043132">
    <property type="entry name" value="BCAT-like_C"/>
</dbReference>
<dbReference type="InterPro" id="IPR001544">
    <property type="entry name" value="Aminotrans_IV"/>
</dbReference>
<accession>A0A1W1WPW0</accession>
<dbReference type="OrthoDB" id="1148709at2"/>
<protein>
    <submittedName>
        <fullName evidence="1">4-amino-4-deoxychorismate lyase</fullName>
    </submittedName>
</protein>
<keyword evidence="1" id="KW-0456">Lyase</keyword>
<dbReference type="GO" id="GO:0016829">
    <property type="term" value="F:lyase activity"/>
    <property type="evidence" value="ECO:0007669"/>
    <property type="project" value="UniProtKB-KW"/>
</dbReference>
<dbReference type="InterPro" id="IPR043131">
    <property type="entry name" value="BCAT-like_N"/>
</dbReference>
<organism evidence="1 2">
    <name type="scientific">Nitratiruptor tergarcus DSM 16512</name>
    <dbReference type="NCBI Taxonomy" id="1069081"/>
    <lineage>
        <taxon>Bacteria</taxon>
        <taxon>Pseudomonadati</taxon>
        <taxon>Campylobacterota</taxon>
        <taxon>Epsilonproteobacteria</taxon>
        <taxon>Nautiliales</taxon>
        <taxon>Nitratiruptoraceae</taxon>
        <taxon>Nitratiruptor</taxon>
    </lineage>
</organism>
<sequence length="193" mass="22812">MKMQFFETIKIINGQAQHLAFHNRRFWQTQKKIFGIEEKRDLANFIKPPQIGLYRCKIIYDTKIRGIAYYPYTPRIPHTFKLIHSPIDYSFKYLDRSEIERLFTLRQEADDVIIVKDGLLTDTSIANIAFFYKNEWLTPKTPLLPGTTRARLLEKKRLKAADIEVKDIKKFATMAIMNAMIDFTIIENFSIKE</sequence>
<gene>
    <name evidence="1" type="ORF">SAMN05660197_0023</name>
</gene>